<proteinExistence type="predicted"/>
<dbReference type="PANTHER" id="PTHR46033">
    <property type="entry name" value="PROTEIN MAIN-LIKE 2"/>
    <property type="match status" value="1"/>
</dbReference>
<feature type="region of interest" description="Disordered" evidence="1">
    <location>
        <begin position="249"/>
        <end position="298"/>
    </location>
</feature>
<dbReference type="EMBL" id="OIVN01005068">
    <property type="protein sequence ID" value="SPD20717.1"/>
    <property type="molecule type" value="Genomic_DNA"/>
</dbReference>
<feature type="compositionally biased region" description="Basic and acidic residues" evidence="1">
    <location>
        <begin position="249"/>
        <end position="265"/>
    </location>
</feature>
<dbReference type="Pfam" id="PF10536">
    <property type="entry name" value="PMD"/>
    <property type="match status" value="1"/>
</dbReference>
<feature type="domain" description="Aminotransferase-like plant mobile" evidence="2">
    <location>
        <begin position="608"/>
        <end position="776"/>
    </location>
</feature>
<dbReference type="AlphaFoldDB" id="A0A2N9I3T6"/>
<evidence type="ECO:0000256" key="1">
    <source>
        <dbReference type="SAM" id="MobiDB-lite"/>
    </source>
</evidence>
<dbReference type="InterPro" id="IPR044824">
    <property type="entry name" value="MAIN-like"/>
</dbReference>
<protein>
    <recommendedName>
        <fullName evidence="2">Aminotransferase-like plant mobile domain-containing protein</fullName>
    </recommendedName>
</protein>
<name>A0A2N9I3T6_FAGSY</name>
<evidence type="ECO:0000259" key="2">
    <source>
        <dbReference type="Pfam" id="PF10536"/>
    </source>
</evidence>
<gene>
    <name evidence="3" type="ORF">FSB_LOCUS48599</name>
</gene>
<dbReference type="GO" id="GO:0010073">
    <property type="term" value="P:meristem maintenance"/>
    <property type="evidence" value="ECO:0007669"/>
    <property type="project" value="InterPro"/>
</dbReference>
<dbReference type="PANTHER" id="PTHR46033:SF8">
    <property type="entry name" value="PROTEIN MAINTENANCE OF MERISTEMS-LIKE"/>
    <property type="match status" value="1"/>
</dbReference>
<evidence type="ECO:0000313" key="3">
    <source>
        <dbReference type="EMBL" id="SPD20717.1"/>
    </source>
</evidence>
<dbReference type="InterPro" id="IPR019557">
    <property type="entry name" value="AminoTfrase-like_pln_mobile"/>
</dbReference>
<feature type="region of interest" description="Disordered" evidence="1">
    <location>
        <begin position="314"/>
        <end position="367"/>
    </location>
</feature>
<sequence>MRHIVVKLAKSNFQRYKVRVNQSSNGRVMAPGSRGVGAIFSPFSGEDFGQMGDATGKLKVASRSWSCSLYNTPGLADQIAVSRKESVREGVPDVGFQRSWYGWKACATLFFKVLDLLATELGLERYGPMNKGHWGVFDSPEGNFPVKIPARPEKILTIREFHAVSEHVLFLKVMGGGQLNPTFGQVNTSAKPWSNLVNPGQTWSNLPKLREMCSRPHLEVPLTRWTLVGSTLLGLGRPVLRVDTRENPEGIPKVKEDQTGYEKATHGTRFGNPESKHVGGNSGFGNYPNLKSGENPEFKHVGGNLGFGNYPNLKSGDQRFGNPESKHVGGNLRFGNYPNLNSGDPTMSGQGSGRGGQRRSDRLAKGKAVAYAPDTDDEYAAMEDPRTRDDSVIARNLQEELDAGCWAPAGASPVRSASKRRRADRVPLSADPVPEDFVAPGVRYPPQGDIQPRYHVITPMVDTPLLTNLIDHPSSSVQRCEDPSSESTGRGGWSDFCKLLGGARREYSEFLTKLGFGPFLSIPYVYVSHPLVRCWVERFFHHTRTFHLSTCEMGVLPVDWSAILGIRFGGKAPPSEPVSGPKALDILGLDDPSAIEGIRSTSLRFSCFLGNDKSTVPTPIVGMFRDVDTLRDYDWGALTYGFYIRGLCRFSRQETNGFLGFWQFILFWAFKHFPCFGPSRLLSTPDPAFPLARHWDSARIKRLTSRTLLECRTTVDYLRDVDVVFQPYSPNLVERTKLFKAVRLSRLRIWIRTSRSWELLMGERTVRQLGGDAIVPVDPPSLMTIEGYIPNTPSDSYVKGVDYYLDLVRAKVPYQEWFTQISLGPLMSIHEVEGSRVIGGMAMDNHHIRSTVGVGNPTGGGVGPAIEGGGPIAGGVGLAAC</sequence>
<reference evidence="3" key="1">
    <citation type="submission" date="2018-02" db="EMBL/GenBank/DDBJ databases">
        <authorList>
            <person name="Cohen D.B."/>
            <person name="Kent A.D."/>
        </authorList>
    </citation>
    <scope>NUCLEOTIDE SEQUENCE</scope>
</reference>
<accession>A0A2N9I3T6</accession>
<organism evidence="3">
    <name type="scientific">Fagus sylvatica</name>
    <name type="common">Beechnut</name>
    <dbReference type="NCBI Taxonomy" id="28930"/>
    <lineage>
        <taxon>Eukaryota</taxon>
        <taxon>Viridiplantae</taxon>
        <taxon>Streptophyta</taxon>
        <taxon>Embryophyta</taxon>
        <taxon>Tracheophyta</taxon>
        <taxon>Spermatophyta</taxon>
        <taxon>Magnoliopsida</taxon>
        <taxon>eudicotyledons</taxon>
        <taxon>Gunneridae</taxon>
        <taxon>Pentapetalae</taxon>
        <taxon>rosids</taxon>
        <taxon>fabids</taxon>
        <taxon>Fagales</taxon>
        <taxon>Fagaceae</taxon>
        <taxon>Fagus</taxon>
    </lineage>
</organism>
<feature type="compositionally biased region" description="Polar residues" evidence="1">
    <location>
        <begin position="338"/>
        <end position="347"/>
    </location>
</feature>